<dbReference type="InterPro" id="IPR035635">
    <property type="entry name" value="Ephexin-1_SH3"/>
</dbReference>
<dbReference type="PROSITE" id="PS50010">
    <property type="entry name" value="DH_2"/>
    <property type="match status" value="1"/>
</dbReference>
<comment type="subcellular location">
    <subcellularLocation>
        <location evidence="1">Cell projection</location>
    </subcellularLocation>
</comment>
<feature type="region of interest" description="Disordered" evidence="6">
    <location>
        <begin position="1"/>
        <end position="182"/>
    </location>
</feature>
<dbReference type="SUPFAM" id="SSF48065">
    <property type="entry name" value="DBL homology domain (DH-domain)"/>
    <property type="match status" value="1"/>
</dbReference>
<evidence type="ECO:0000313" key="11">
    <source>
        <dbReference type="Proteomes" id="UP001557470"/>
    </source>
</evidence>
<dbReference type="Gene3D" id="2.30.29.30">
    <property type="entry name" value="Pleckstrin-homology domain (PH domain)/Phosphotyrosine-binding domain (PTB)"/>
    <property type="match status" value="1"/>
</dbReference>
<dbReference type="SMART" id="SM00325">
    <property type="entry name" value="RhoGEF"/>
    <property type="match status" value="1"/>
</dbReference>
<evidence type="ECO:0000256" key="6">
    <source>
        <dbReference type="SAM" id="MobiDB-lite"/>
    </source>
</evidence>
<dbReference type="GO" id="GO:0005085">
    <property type="term" value="F:guanyl-nucleotide exchange factor activity"/>
    <property type="evidence" value="ECO:0007669"/>
    <property type="project" value="UniProtKB-KW"/>
</dbReference>
<feature type="compositionally biased region" description="Low complexity" evidence="6">
    <location>
        <begin position="78"/>
        <end position="93"/>
    </location>
</feature>
<feature type="compositionally biased region" description="Polar residues" evidence="6">
    <location>
        <begin position="113"/>
        <end position="125"/>
    </location>
</feature>
<dbReference type="InterPro" id="IPR047270">
    <property type="entry name" value="PH_ephexin"/>
</dbReference>
<organism evidence="10 11">
    <name type="scientific">Umbra pygmaea</name>
    <name type="common">Eastern mudminnow</name>
    <dbReference type="NCBI Taxonomy" id="75934"/>
    <lineage>
        <taxon>Eukaryota</taxon>
        <taxon>Metazoa</taxon>
        <taxon>Chordata</taxon>
        <taxon>Craniata</taxon>
        <taxon>Vertebrata</taxon>
        <taxon>Euteleostomi</taxon>
        <taxon>Actinopterygii</taxon>
        <taxon>Neopterygii</taxon>
        <taxon>Teleostei</taxon>
        <taxon>Protacanthopterygii</taxon>
        <taxon>Esociformes</taxon>
        <taxon>Umbridae</taxon>
        <taxon>Umbra</taxon>
    </lineage>
</organism>
<evidence type="ECO:0000313" key="10">
    <source>
        <dbReference type="EMBL" id="KAL0973396.1"/>
    </source>
</evidence>
<evidence type="ECO:0000256" key="2">
    <source>
        <dbReference type="ARBA" id="ARBA00022443"/>
    </source>
</evidence>
<dbReference type="EMBL" id="JAGEUA010000006">
    <property type="protein sequence ID" value="KAL0973396.1"/>
    <property type="molecule type" value="Genomic_DNA"/>
</dbReference>
<feature type="region of interest" description="Disordered" evidence="6">
    <location>
        <begin position="275"/>
        <end position="294"/>
    </location>
</feature>
<dbReference type="GO" id="GO:0042995">
    <property type="term" value="C:cell projection"/>
    <property type="evidence" value="ECO:0007669"/>
    <property type="project" value="UniProtKB-SubCell"/>
</dbReference>
<evidence type="ECO:0000256" key="4">
    <source>
        <dbReference type="ARBA" id="ARBA00023273"/>
    </source>
</evidence>
<dbReference type="SMART" id="SM00233">
    <property type="entry name" value="PH"/>
    <property type="match status" value="1"/>
</dbReference>
<feature type="region of interest" description="Disordered" evidence="6">
    <location>
        <begin position="755"/>
        <end position="791"/>
    </location>
</feature>
<dbReference type="CDD" id="cd11939">
    <property type="entry name" value="SH3_ephexin1"/>
    <property type="match status" value="1"/>
</dbReference>
<accession>A0ABD0X2Q9</accession>
<dbReference type="Gene3D" id="1.20.900.10">
    <property type="entry name" value="Dbl homology (DH) domain"/>
    <property type="match status" value="1"/>
</dbReference>
<dbReference type="InterPro" id="IPR047271">
    <property type="entry name" value="Ephexin-like"/>
</dbReference>
<dbReference type="PROSITE" id="PS50003">
    <property type="entry name" value="PH_DOMAIN"/>
    <property type="match status" value="1"/>
</dbReference>
<evidence type="ECO:0000259" key="8">
    <source>
        <dbReference type="PROSITE" id="PS50003"/>
    </source>
</evidence>
<keyword evidence="4" id="KW-0966">Cell projection</keyword>
<dbReference type="Gene3D" id="2.30.30.40">
    <property type="entry name" value="SH3 Domains"/>
    <property type="match status" value="1"/>
</dbReference>
<dbReference type="Pfam" id="PF22697">
    <property type="entry name" value="SOS1_NGEF_PH"/>
    <property type="match status" value="1"/>
</dbReference>
<dbReference type="PANTHER" id="PTHR12845">
    <property type="entry name" value="GUANINE NUCLEOTIDE EXCHANGE FACTOR"/>
    <property type="match status" value="1"/>
</dbReference>
<evidence type="ECO:0000259" key="9">
    <source>
        <dbReference type="PROSITE" id="PS50010"/>
    </source>
</evidence>
<keyword evidence="2 5" id="KW-0728">SH3 domain</keyword>
<protein>
    <recommendedName>
        <fullName evidence="12">Neuronal guanine nucleotide exchange factor</fullName>
    </recommendedName>
</protein>
<feature type="compositionally biased region" description="Low complexity" evidence="6">
    <location>
        <begin position="755"/>
        <end position="765"/>
    </location>
</feature>
<dbReference type="SMART" id="SM00326">
    <property type="entry name" value="SH3"/>
    <property type="match status" value="1"/>
</dbReference>
<dbReference type="Pfam" id="PF00018">
    <property type="entry name" value="SH3_1"/>
    <property type="match status" value="1"/>
</dbReference>
<feature type="domain" description="PH" evidence="8">
    <location>
        <begin position="551"/>
        <end position="664"/>
    </location>
</feature>
<keyword evidence="11" id="KW-1185">Reference proteome</keyword>
<feature type="compositionally biased region" description="Gly residues" evidence="6">
    <location>
        <begin position="146"/>
        <end position="155"/>
    </location>
</feature>
<dbReference type="InterPro" id="IPR036028">
    <property type="entry name" value="SH3-like_dom_sf"/>
</dbReference>
<dbReference type="SUPFAM" id="SSF50044">
    <property type="entry name" value="SH3-domain"/>
    <property type="match status" value="1"/>
</dbReference>
<dbReference type="CDD" id="cd00160">
    <property type="entry name" value="RhoGEF"/>
    <property type="match status" value="1"/>
</dbReference>
<gene>
    <name evidence="10" type="ORF">UPYG_G00202900</name>
</gene>
<evidence type="ECO:0000256" key="5">
    <source>
        <dbReference type="PROSITE-ProRule" id="PRU00192"/>
    </source>
</evidence>
<dbReference type="PROSITE" id="PS50002">
    <property type="entry name" value="SH3"/>
    <property type="match status" value="1"/>
</dbReference>
<dbReference type="SUPFAM" id="SSF50729">
    <property type="entry name" value="PH domain-like"/>
    <property type="match status" value="1"/>
</dbReference>
<feature type="domain" description="DH" evidence="9">
    <location>
        <begin position="335"/>
        <end position="519"/>
    </location>
</feature>
<dbReference type="AlphaFoldDB" id="A0ABD0X2Q9"/>
<dbReference type="InterPro" id="IPR055251">
    <property type="entry name" value="SOS1_NGEF_PH"/>
</dbReference>
<feature type="compositionally biased region" description="Basic and acidic residues" evidence="6">
    <location>
        <begin position="275"/>
        <end position="285"/>
    </location>
</feature>
<dbReference type="Proteomes" id="UP001557470">
    <property type="component" value="Unassembled WGS sequence"/>
</dbReference>
<feature type="domain" description="SH3" evidence="7">
    <location>
        <begin position="675"/>
        <end position="736"/>
    </location>
</feature>
<evidence type="ECO:0008006" key="12">
    <source>
        <dbReference type="Google" id="ProtNLM"/>
    </source>
</evidence>
<dbReference type="PANTHER" id="PTHR12845:SF8">
    <property type="entry name" value="EPHEXIN-1"/>
    <property type="match status" value="1"/>
</dbReference>
<dbReference type="InterPro" id="IPR035899">
    <property type="entry name" value="DBL_dom_sf"/>
</dbReference>
<feature type="compositionally biased region" description="Basic residues" evidence="6">
    <location>
        <begin position="46"/>
        <end position="59"/>
    </location>
</feature>
<dbReference type="CDD" id="cd01221">
    <property type="entry name" value="PH_ephexin"/>
    <property type="match status" value="1"/>
</dbReference>
<evidence type="ECO:0000256" key="3">
    <source>
        <dbReference type="ARBA" id="ARBA00022658"/>
    </source>
</evidence>
<evidence type="ECO:0000259" key="7">
    <source>
        <dbReference type="PROSITE" id="PS50002"/>
    </source>
</evidence>
<keyword evidence="3" id="KW-0344">Guanine-nucleotide releasing factor</keyword>
<dbReference type="InterPro" id="IPR011993">
    <property type="entry name" value="PH-like_dom_sf"/>
</dbReference>
<proteinExistence type="predicted"/>
<name>A0ABD0X2Q9_UMBPY</name>
<comment type="caution">
    <text evidence="10">The sequence shown here is derived from an EMBL/GenBank/DDBJ whole genome shotgun (WGS) entry which is preliminary data.</text>
</comment>
<dbReference type="Pfam" id="PF00621">
    <property type="entry name" value="RhoGEF"/>
    <property type="match status" value="1"/>
</dbReference>
<reference evidence="10 11" key="1">
    <citation type="submission" date="2024-06" db="EMBL/GenBank/DDBJ databases">
        <authorList>
            <person name="Pan Q."/>
            <person name="Wen M."/>
            <person name="Jouanno E."/>
            <person name="Zahm M."/>
            <person name="Klopp C."/>
            <person name="Cabau C."/>
            <person name="Louis A."/>
            <person name="Berthelot C."/>
            <person name="Parey E."/>
            <person name="Roest Crollius H."/>
            <person name="Montfort J."/>
            <person name="Robinson-Rechavi M."/>
            <person name="Bouchez O."/>
            <person name="Lampietro C."/>
            <person name="Lopez Roques C."/>
            <person name="Donnadieu C."/>
            <person name="Postlethwait J."/>
            <person name="Bobe J."/>
            <person name="Verreycken H."/>
            <person name="Guiguen Y."/>
        </authorList>
    </citation>
    <scope>NUCLEOTIDE SEQUENCE [LARGE SCALE GENOMIC DNA]</scope>
    <source>
        <strain evidence="10">Up_M1</strain>
        <tissue evidence="10">Testis</tissue>
    </source>
</reference>
<sequence length="791" mass="89140">MTSLLRVIRGQKSQEPPEKRPAVPLHISNHEEDEDDDGRVVTPIRRNSRFYRSMRKKRLASTDQLESPARSPRTGQEPSPVGRTSSSSLSVPVPQNPPPSPRARRTPTSSHPQRSGTELPSNGESRNPRTPPSGASSPLWTRRGGRGGGEGGGARGRLNVADGSPANGQCGGGSSSAVPGASSYRTHAMHTHTGDMERLSERTAAACSIQDPRGGSLSPQPADEMADVDAVKLRIVSNGEREGSKPLKKEPICHSINIVKNIAFLYQEYRDTSKQQEIEQRRQKDGLTSGVSAGSGGPTLQLQLRNNSCSLSLWQNLEVVQQSGLLHQLPQKEVIIQEAMFELVTSEASYYKSLELLETHFLKNPLLVKTLSQSDMHFLFSNIEDVMKASERFLMDLENRIEQSIQISEVCDIVWFHAVNHFNVFISYVINQVYQEKNYRRILQGNQSFREAMAQLENQPTVRGLSFTSFLILPFQRITRLKLLVQNILKKAEEDSKREANAIKAHQQLERIVKECNEGVRKMSRTEELITIEKTLEFKSKSVPVISHSRWLLKKGEVQQMAGPKNTRTMRGKKLYHPLYLFLFNNLLLITKRSSSGEKFQVLDSCTRSMLRTEDLEDQGQTMANVFKLRLMENQEEREVNYILKASSMSDKLRWICALTPNPRTRFMSTSAHHPDSPQVQCIQSYSSQEPDELSIEMADVLNILERTDDGWIMGERLHDGERGWFPCRVVEEIKNQEVRVQNIRECQRIHLAQGGDASSGARLGSRGGRRTPKTPKSSNLFDTFDHPEEV</sequence>
<dbReference type="InterPro" id="IPR000219">
    <property type="entry name" value="DH_dom"/>
</dbReference>
<dbReference type="InterPro" id="IPR001452">
    <property type="entry name" value="SH3_domain"/>
</dbReference>
<dbReference type="InterPro" id="IPR001849">
    <property type="entry name" value="PH_domain"/>
</dbReference>
<dbReference type="FunFam" id="1.20.900.10:FF:000007">
    <property type="entry name" value="rho guanine nucleotide exchange factor 19"/>
    <property type="match status" value="1"/>
</dbReference>
<evidence type="ECO:0000256" key="1">
    <source>
        <dbReference type="ARBA" id="ARBA00004316"/>
    </source>
</evidence>